<proteinExistence type="predicted"/>
<evidence type="ECO:0000256" key="4">
    <source>
        <dbReference type="ARBA" id="ARBA00023319"/>
    </source>
</evidence>
<dbReference type="InterPro" id="IPR050413">
    <property type="entry name" value="TCR_beta_variable"/>
</dbReference>
<evidence type="ECO:0000256" key="5">
    <source>
        <dbReference type="ARBA" id="ARBA00043266"/>
    </source>
</evidence>
<organism evidence="7 8">
    <name type="scientific">Cricetulus griseus</name>
    <name type="common">Chinese hamster</name>
    <name type="synonym">Cricetulus barabensis griseus</name>
    <dbReference type="NCBI Taxonomy" id="10029"/>
    <lineage>
        <taxon>Eukaryota</taxon>
        <taxon>Metazoa</taxon>
        <taxon>Chordata</taxon>
        <taxon>Craniata</taxon>
        <taxon>Vertebrata</taxon>
        <taxon>Euteleostomi</taxon>
        <taxon>Mammalia</taxon>
        <taxon>Eutheria</taxon>
        <taxon>Euarchontoglires</taxon>
        <taxon>Glires</taxon>
        <taxon>Rodentia</taxon>
        <taxon>Myomorpha</taxon>
        <taxon>Muroidea</taxon>
        <taxon>Cricetidae</taxon>
        <taxon>Cricetinae</taxon>
        <taxon>Cricetulus</taxon>
    </lineage>
</organism>
<keyword evidence="3" id="KW-1064">Adaptive immunity</keyword>
<dbReference type="PROSITE" id="PS50835">
    <property type="entry name" value="IG_LIKE"/>
    <property type="match status" value="1"/>
</dbReference>
<keyword evidence="1" id="KW-0732">Signal</keyword>
<feature type="domain" description="Ig-like" evidence="6">
    <location>
        <begin position="3"/>
        <end position="109"/>
    </location>
</feature>
<dbReference type="PANTHER" id="PTHR23268">
    <property type="entry name" value="T-CELL RECEPTOR BETA CHAIN"/>
    <property type="match status" value="1"/>
</dbReference>
<gene>
    <name evidence="7" type="ORF">I79_014517</name>
</gene>
<dbReference type="EMBL" id="JH000729">
    <property type="protein sequence ID" value="EGW08996.1"/>
    <property type="molecule type" value="Genomic_DNA"/>
</dbReference>
<dbReference type="InterPro" id="IPR003599">
    <property type="entry name" value="Ig_sub"/>
</dbReference>
<dbReference type="SMART" id="SM00406">
    <property type="entry name" value="IGv"/>
    <property type="match status" value="1"/>
</dbReference>
<evidence type="ECO:0000256" key="2">
    <source>
        <dbReference type="ARBA" id="ARBA00022859"/>
    </source>
</evidence>
<dbReference type="PANTHER" id="PTHR23268:SF42">
    <property type="entry name" value="T CELL RECEPTOR BETA VARIABLE 10-1-RELATED"/>
    <property type="match status" value="1"/>
</dbReference>
<dbReference type="Pfam" id="PF07686">
    <property type="entry name" value="V-set"/>
    <property type="match status" value="1"/>
</dbReference>
<dbReference type="Gene3D" id="2.60.40.10">
    <property type="entry name" value="Immunoglobulins"/>
    <property type="match status" value="1"/>
</dbReference>
<dbReference type="FunCoup" id="G3HUA9">
    <property type="interactions" value="463"/>
</dbReference>
<evidence type="ECO:0000313" key="7">
    <source>
        <dbReference type="EMBL" id="EGW08996.1"/>
    </source>
</evidence>
<dbReference type="Proteomes" id="UP000001075">
    <property type="component" value="Unassembled WGS sequence"/>
</dbReference>
<dbReference type="InterPro" id="IPR013783">
    <property type="entry name" value="Ig-like_fold"/>
</dbReference>
<evidence type="ECO:0000256" key="1">
    <source>
        <dbReference type="ARBA" id="ARBA00022729"/>
    </source>
</evidence>
<protein>
    <recommendedName>
        <fullName evidence="6">Ig-like domain-containing protein</fullName>
    </recommendedName>
</protein>
<dbReference type="InParanoid" id="G3HUA9"/>
<dbReference type="SUPFAM" id="SSF48726">
    <property type="entry name" value="Immunoglobulin"/>
    <property type="match status" value="1"/>
</dbReference>
<dbReference type="STRING" id="10029.G3HUA9"/>
<evidence type="ECO:0000313" key="8">
    <source>
        <dbReference type="Proteomes" id="UP000001075"/>
    </source>
</evidence>
<dbReference type="GO" id="GO:0007166">
    <property type="term" value="P:cell surface receptor signaling pathway"/>
    <property type="evidence" value="ECO:0007669"/>
    <property type="project" value="TreeGrafter"/>
</dbReference>
<evidence type="ECO:0000259" key="6">
    <source>
        <dbReference type="PROSITE" id="PS50835"/>
    </source>
</evidence>
<name>G3HUA9_CRIGR</name>
<dbReference type="InterPro" id="IPR036179">
    <property type="entry name" value="Ig-like_dom_sf"/>
</dbReference>
<keyword evidence="2" id="KW-0391">Immunity</keyword>
<sequence length="109" mass="12060">MEAAVTQSPRSKVTVTGRKVELSCQQTNNHDYMYWYRQDPGHGLRLIHYSYGAGNTEKGDVPDGYKATRPQQANFSLVLEVASSSQTAVYFCASADTQQLMAASSLHIK</sequence>
<reference evidence="8" key="1">
    <citation type="journal article" date="2011" name="Nat. Biotechnol.">
        <title>The genomic sequence of the Chinese hamster ovary (CHO)-K1 cell line.</title>
        <authorList>
            <person name="Xu X."/>
            <person name="Nagarajan H."/>
            <person name="Lewis N.E."/>
            <person name="Pan S."/>
            <person name="Cai Z."/>
            <person name="Liu X."/>
            <person name="Chen W."/>
            <person name="Xie M."/>
            <person name="Wang W."/>
            <person name="Hammond S."/>
            <person name="Andersen M.R."/>
            <person name="Neff N."/>
            <person name="Passarelli B."/>
            <person name="Koh W."/>
            <person name="Fan H.C."/>
            <person name="Wang J."/>
            <person name="Gui Y."/>
            <person name="Lee K.H."/>
            <person name="Betenbaugh M.J."/>
            <person name="Quake S.R."/>
            <person name="Famili I."/>
            <person name="Palsson B.O."/>
            <person name="Wang J."/>
        </authorList>
    </citation>
    <scope>NUCLEOTIDE SEQUENCE [LARGE SCALE GENOMIC DNA]</scope>
    <source>
        <strain evidence="8">CHO K1 cell line</strain>
    </source>
</reference>
<dbReference type="AlphaFoldDB" id="G3HUA9"/>
<dbReference type="GO" id="GO:0042101">
    <property type="term" value="C:T cell receptor complex"/>
    <property type="evidence" value="ECO:0007669"/>
    <property type="project" value="UniProtKB-KW"/>
</dbReference>
<evidence type="ECO:0000256" key="3">
    <source>
        <dbReference type="ARBA" id="ARBA00023130"/>
    </source>
</evidence>
<keyword evidence="5" id="KW-1279">T cell receptor</keyword>
<dbReference type="InterPro" id="IPR013106">
    <property type="entry name" value="Ig_V-set"/>
</dbReference>
<dbReference type="GO" id="GO:0002250">
    <property type="term" value="P:adaptive immune response"/>
    <property type="evidence" value="ECO:0007669"/>
    <property type="project" value="UniProtKB-KW"/>
</dbReference>
<accession>G3HUA9</accession>
<dbReference type="SMART" id="SM00409">
    <property type="entry name" value="IG"/>
    <property type="match status" value="1"/>
</dbReference>
<keyword evidence="4" id="KW-0393">Immunoglobulin domain</keyword>
<dbReference type="InterPro" id="IPR007110">
    <property type="entry name" value="Ig-like_dom"/>
</dbReference>